<dbReference type="Proteomes" id="UP000466683">
    <property type="component" value="Chromosome"/>
</dbReference>
<reference evidence="1 2" key="1">
    <citation type="journal article" date="2019" name="Emerg. Microbes Infect.">
        <title>Comprehensive subspecies identification of 175 nontuberculous mycobacteria species based on 7547 genomic profiles.</title>
        <authorList>
            <person name="Matsumoto Y."/>
            <person name="Kinjo T."/>
            <person name="Motooka D."/>
            <person name="Nabeya D."/>
            <person name="Jung N."/>
            <person name="Uechi K."/>
            <person name="Horii T."/>
            <person name="Iida T."/>
            <person name="Fujita J."/>
            <person name="Nakamura S."/>
        </authorList>
    </citation>
    <scope>NUCLEOTIDE SEQUENCE [LARGE SCALE GENOMIC DNA]</scope>
    <source>
        <strain evidence="1 2">JCM 15653</strain>
    </source>
</reference>
<gene>
    <name evidence="1" type="ORF">MBOE_43780</name>
</gene>
<keyword evidence="2" id="KW-1185">Reference proteome</keyword>
<sequence>MAVMIQDTARNNLIKWAGNAISGGYARGAFLSPFISPREANGFKKSASETSTAIRGAGGEFWFDSMTYALDMPRAGNFRHYDGWPLWGGSRGDLSNRAAMRAHVSAVFRVQDELVSPHLAPTCLVSYPDTPKSRQALDLAEAAVEVDPTAWLTVAGDQQFWSAGAELDAHIGALDQCEPGGWVFVVTRNDTAMPPASTAEEIHGLVRSTFALSQDRPVRVAFGDLAALPAIAAGAESLGTGWDMRQRLCAYQDYEDREADAGGGAWYQRPTFRGLLGGLSGNEYELLTSERAQLAARLAPGTIAPQPESAFRHHATVLSELIRALQALNGRDRVEYLRDQYSAALGEWPEVQRVTGTRLGPTRWIAPFLAGLDLFITAEGWI</sequence>
<organism evidence="1 2">
    <name type="scientific">Mycolicibacterium boenickei</name>
    <dbReference type="NCBI Taxonomy" id="146017"/>
    <lineage>
        <taxon>Bacteria</taxon>
        <taxon>Bacillati</taxon>
        <taxon>Actinomycetota</taxon>
        <taxon>Actinomycetes</taxon>
        <taxon>Mycobacteriales</taxon>
        <taxon>Mycobacteriaceae</taxon>
        <taxon>Mycolicibacterium</taxon>
    </lineage>
</organism>
<evidence type="ECO:0000313" key="1">
    <source>
        <dbReference type="EMBL" id="BBX92729.1"/>
    </source>
</evidence>
<accession>A0ABN5ZIP1</accession>
<proteinExistence type="predicted"/>
<name>A0ABN5ZIP1_9MYCO</name>
<protein>
    <submittedName>
        <fullName evidence="1">Uncharacterized protein</fullName>
    </submittedName>
</protein>
<dbReference type="EMBL" id="AP022579">
    <property type="protein sequence ID" value="BBX92729.1"/>
    <property type="molecule type" value="Genomic_DNA"/>
</dbReference>
<evidence type="ECO:0000313" key="2">
    <source>
        <dbReference type="Proteomes" id="UP000466683"/>
    </source>
</evidence>